<gene>
    <name evidence="1" type="ORF">L2E82_02130</name>
</gene>
<reference evidence="1 2" key="2">
    <citation type="journal article" date="2022" name="Mol. Ecol. Resour.">
        <title>The genomes of chicory, endive, great burdock and yacon provide insights into Asteraceae paleo-polyploidization history and plant inulin production.</title>
        <authorList>
            <person name="Fan W."/>
            <person name="Wang S."/>
            <person name="Wang H."/>
            <person name="Wang A."/>
            <person name="Jiang F."/>
            <person name="Liu H."/>
            <person name="Zhao H."/>
            <person name="Xu D."/>
            <person name="Zhang Y."/>
        </authorList>
    </citation>
    <scope>NUCLEOTIDE SEQUENCE [LARGE SCALE GENOMIC DNA]</scope>
    <source>
        <strain evidence="2">cv. Punajuju</strain>
        <tissue evidence="1">Leaves</tissue>
    </source>
</reference>
<name>A0ACB9H0U5_CICIN</name>
<sequence>MAANCVFLGYFEHFRHYGIFRQPNIKEIPGVIRIFKDGRYQKLHAVSSVPAGIDPLSGVASKDVVFSPQNNISARLYIPKPPNPDHKFPILIFYHGGGFIIESAESSLYHNFLNLIVSESNVVAVSVDYRLAPEFPLPIAYEDSWEAIQWVAKHVNGNGPEPWLNEYADLHNIFLAGDSAGGNIAHNMAIRAGSDTPPGLQFRGAILLHPFFWGKERVGNECDGTEPDFIPHLDDLWAMVHPGSSGPDDPLINPGMDPRIAGMGCSKILVCVGGNDFIRGRGW</sequence>
<protein>
    <submittedName>
        <fullName evidence="1">Uncharacterized protein</fullName>
    </submittedName>
</protein>
<evidence type="ECO:0000313" key="2">
    <source>
        <dbReference type="Proteomes" id="UP001055811"/>
    </source>
</evidence>
<reference evidence="2" key="1">
    <citation type="journal article" date="2022" name="Mol. Ecol. Resour.">
        <title>The genomes of chicory, endive, great burdock and yacon provide insights into Asteraceae palaeo-polyploidization history and plant inulin production.</title>
        <authorList>
            <person name="Fan W."/>
            <person name="Wang S."/>
            <person name="Wang H."/>
            <person name="Wang A."/>
            <person name="Jiang F."/>
            <person name="Liu H."/>
            <person name="Zhao H."/>
            <person name="Xu D."/>
            <person name="Zhang Y."/>
        </authorList>
    </citation>
    <scope>NUCLEOTIDE SEQUENCE [LARGE SCALE GENOMIC DNA]</scope>
    <source>
        <strain evidence="2">cv. Punajuju</strain>
    </source>
</reference>
<keyword evidence="2" id="KW-1185">Reference proteome</keyword>
<dbReference type="Proteomes" id="UP001055811">
    <property type="component" value="Linkage Group LG01"/>
</dbReference>
<proteinExistence type="predicted"/>
<comment type="caution">
    <text evidence="1">The sequence shown here is derived from an EMBL/GenBank/DDBJ whole genome shotgun (WGS) entry which is preliminary data.</text>
</comment>
<evidence type="ECO:0000313" key="1">
    <source>
        <dbReference type="EMBL" id="KAI3789337.1"/>
    </source>
</evidence>
<accession>A0ACB9H0U5</accession>
<dbReference type="EMBL" id="CM042009">
    <property type="protein sequence ID" value="KAI3789337.1"/>
    <property type="molecule type" value="Genomic_DNA"/>
</dbReference>
<organism evidence="1 2">
    <name type="scientific">Cichorium intybus</name>
    <name type="common">Chicory</name>
    <dbReference type="NCBI Taxonomy" id="13427"/>
    <lineage>
        <taxon>Eukaryota</taxon>
        <taxon>Viridiplantae</taxon>
        <taxon>Streptophyta</taxon>
        <taxon>Embryophyta</taxon>
        <taxon>Tracheophyta</taxon>
        <taxon>Spermatophyta</taxon>
        <taxon>Magnoliopsida</taxon>
        <taxon>eudicotyledons</taxon>
        <taxon>Gunneridae</taxon>
        <taxon>Pentapetalae</taxon>
        <taxon>asterids</taxon>
        <taxon>campanulids</taxon>
        <taxon>Asterales</taxon>
        <taxon>Asteraceae</taxon>
        <taxon>Cichorioideae</taxon>
        <taxon>Cichorieae</taxon>
        <taxon>Cichoriinae</taxon>
        <taxon>Cichorium</taxon>
    </lineage>
</organism>